<dbReference type="SUPFAM" id="SSF50630">
    <property type="entry name" value="Acid proteases"/>
    <property type="match status" value="1"/>
</dbReference>
<keyword evidence="3" id="KW-0378">Hydrolase</keyword>
<comment type="similarity">
    <text evidence="1">Belongs to the peptidase A1 family.</text>
</comment>
<sequence length="466" mass="52383">MVDTGSELTWIQCQGAISSFPQQQPLYPATNSSTYQPLRCNKRRKGSSQNLDCYRGLCDDQGMCIYEKSYEDGTVTSGKLAKEKFTVNSDNHVLESFIIVMGCALNQVNFVSGSHLEVFSGYLGLSGGSKSLLKQLNLGEVRQAYRTGLYDHGTGHYYLVLEDIGVHGSSVVFQRGDFEYKEDTRRGGCLIDSGTAVTFMRGSHFGRAAKKAKKLAELDPVIPSPFNSLELCFPRYHKRFEYPTITYHFLNADFELKKDQSDTAFAITENYVCLGLIRAPGNDPYDVMFGAMQQARKRILHDVTGGISFSCSFFKSRIILDSLTGLVVSYSVDFVSSGIGYCHSQSYGPCRASNKRKTYKSYICRGFSYKNHVPMLHTAPMLYPGVLQRHIIERICAGKLGLSQLSVVWSLGVICSTWHILRMIQVQMFLAWDYSAWDSTYALYLEEGLECFRVLKHEIETDPPGY</sequence>
<feature type="domain" description="Xylanase inhibitor N-terminal" evidence="5">
    <location>
        <begin position="1"/>
        <end position="137"/>
    </location>
</feature>
<dbReference type="InterPro" id="IPR001969">
    <property type="entry name" value="Aspartic_peptidase_AS"/>
</dbReference>
<evidence type="ECO:0000259" key="4">
    <source>
        <dbReference type="Pfam" id="PF14541"/>
    </source>
</evidence>
<reference evidence="6" key="1">
    <citation type="submission" date="2022-04" db="EMBL/GenBank/DDBJ databases">
        <title>A functionally conserved STORR gene fusion in Papaver species that diverged 16.8 million years ago.</title>
        <authorList>
            <person name="Catania T."/>
        </authorList>
    </citation>
    <scope>NUCLEOTIDE SEQUENCE</scope>
    <source>
        <strain evidence="6">S-188037</strain>
    </source>
</reference>
<keyword evidence="2" id="KW-0645">Protease</keyword>
<dbReference type="InterPro" id="IPR051708">
    <property type="entry name" value="Plant_Aspart_Prot_A1"/>
</dbReference>
<protein>
    <recommendedName>
        <fullName evidence="8">Peptidase A1 domain-containing protein</fullName>
    </recommendedName>
</protein>
<gene>
    <name evidence="6" type="ORF">MKW98_021127</name>
</gene>
<evidence type="ECO:0000259" key="5">
    <source>
        <dbReference type="Pfam" id="PF14543"/>
    </source>
</evidence>
<dbReference type="InterPro" id="IPR032799">
    <property type="entry name" value="TAXi_C"/>
</dbReference>
<evidence type="ECO:0000256" key="3">
    <source>
        <dbReference type="ARBA" id="ARBA00022801"/>
    </source>
</evidence>
<organism evidence="6 7">
    <name type="scientific">Papaver atlanticum</name>
    <dbReference type="NCBI Taxonomy" id="357466"/>
    <lineage>
        <taxon>Eukaryota</taxon>
        <taxon>Viridiplantae</taxon>
        <taxon>Streptophyta</taxon>
        <taxon>Embryophyta</taxon>
        <taxon>Tracheophyta</taxon>
        <taxon>Spermatophyta</taxon>
        <taxon>Magnoliopsida</taxon>
        <taxon>Ranunculales</taxon>
        <taxon>Papaveraceae</taxon>
        <taxon>Papaveroideae</taxon>
        <taxon>Papaver</taxon>
    </lineage>
</organism>
<evidence type="ECO:0000256" key="1">
    <source>
        <dbReference type="ARBA" id="ARBA00007447"/>
    </source>
</evidence>
<dbReference type="Gene3D" id="2.40.70.10">
    <property type="entry name" value="Acid Proteases"/>
    <property type="match status" value="2"/>
</dbReference>
<feature type="domain" description="Xylanase inhibitor C-terminal" evidence="4">
    <location>
        <begin position="156"/>
        <end position="304"/>
    </location>
</feature>
<dbReference type="InterPro" id="IPR032861">
    <property type="entry name" value="TAXi_N"/>
</dbReference>
<dbReference type="PANTHER" id="PTHR47967">
    <property type="entry name" value="OS07G0603500 PROTEIN-RELATED"/>
    <property type="match status" value="1"/>
</dbReference>
<proteinExistence type="inferred from homology"/>
<evidence type="ECO:0008006" key="8">
    <source>
        <dbReference type="Google" id="ProtNLM"/>
    </source>
</evidence>
<dbReference type="EMBL" id="JAJJMB010004025">
    <property type="protein sequence ID" value="KAI3944669.1"/>
    <property type="molecule type" value="Genomic_DNA"/>
</dbReference>
<name>A0AAD4XTZ7_9MAGN</name>
<evidence type="ECO:0000313" key="7">
    <source>
        <dbReference type="Proteomes" id="UP001202328"/>
    </source>
</evidence>
<comment type="caution">
    <text evidence="6">The sequence shown here is derived from an EMBL/GenBank/DDBJ whole genome shotgun (WGS) entry which is preliminary data.</text>
</comment>
<dbReference type="Proteomes" id="UP001202328">
    <property type="component" value="Unassembled WGS sequence"/>
</dbReference>
<dbReference type="Pfam" id="PF14541">
    <property type="entry name" value="TAXi_C"/>
    <property type="match status" value="1"/>
</dbReference>
<dbReference type="InterPro" id="IPR021109">
    <property type="entry name" value="Peptidase_aspartic_dom_sf"/>
</dbReference>
<accession>A0AAD4XTZ7</accession>
<dbReference type="GO" id="GO:0004190">
    <property type="term" value="F:aspartic-type endopeptidase activity"/>
    <property type="evidence" value="ECO:0007669"/>
    <property type="project" value="InterPro"/>
</dbReference>
<dbReference type="AlphaFoldDB" id="A0AAD4XTZ7"/>
<dbReference type="GO" id="GO:0006508">
    <property type="term" value="P:proteolysis"/>
    <property type="evidence" value="ECO:0007669"/>
    <property type="project" value="UniProtKB-KW"/>
</dbReference>
<evidence type="ECO:0000256" key="2">
    <source>
        <dbReference type="ARBA" id="ARBA00022670"/>
    </source>
</evidence>
<keyword evidence="7" id="KW-1185">Reference proteome</keyword>
<dbReference type="Pfam" id="PF14543">
    <property type="entry name" value="TAXi_N"/>
    <property type="match status" value="1"/>
</dbReference>
<dbReference type="PROSITE" id="PS00141">
    <property type="entry name" value="ASP_PROTEASE"/>
    <property type="match status" value="1"/>
</dbReference>
<evidence type="ECO:0000313" key="6">
    <source>
        <dbReference type="EMBL" id="KAI3944669.1"/>
    </source>
</evidence>